<dbReference type="Gene3D" id="3.30.9.10">
    <property type="entry name" value="D-Amino Acid Oxidase, subunit A, domain 2"/>
    <property type="match status" value="1"/>
</dbReference>
<feature type="domain" description="FAD dependent oxidoreductase" evidence="5">
    <location>
        <begin position="44"/>
        <end position="445"/>
    </location>
</feature>
<evidence type="ECO:0000259" key="5">
    <source>
        <dbReference type="Pfam" id="PF01266"/>
    </source>
</evidence>
<evidence type="ECO:0000256" key="3">
    <source>
        <dbReference type="ARBA" id="ARBA00046185"/>
    </source>
</evidence>
<evidence type="ECO:0000313" key="6">
    <source>
        <dbReference type="EMBL" id="JAT73207.1"/>
    </source>
</evidence>
<gene>
    <name evidence="6" type="ORF">g.84444</name>
</gene>
<reference evidence="6" key="1">
    <citation type="submission" date="2015-08" db="EMBL/GenBank/DDBJ databases">
        <authorList>
            <person name="Babu N.S."/>
            <person name="Beckwith C.J."/>
            <person name="Beseler K.G."/>
            <person name="Brison A."/>
            <person name="Carone J.V."/>
            <person name="Caskin T.P."/>
            <person name="Diamond M."/>
            <person name="Durham M.E."/>
            <person name="Foxe J.M."/>
            <person name="Go M."/>
            <person name="Henderson B.A."/>
            <person name="Jones I.B."/>
            <person name="McGettigan J.A."/>
            <person name="Micheletti S.J."/>
            <person name="Nasrallah M.E."/>
            <person name="Ortiz D."/>
            <person name="Piller C.R."/>
            <person name="Privatt S.R."/>
            <person name="Schneider S.L."/>
            <person name="Sharp S."/>
            <person name="Smith T.C."/>
            <person name="Stanton J.D."/>
            <person name="Ullery H.E."/>
            <person name="Wilson R.J."/>
            <person name="Serrano M.G."/>
            <person name="Buck G."/>
            <person name="Lee V."/>
            <person name="Wang Y."/>
            <person name="Carvalho R."/>
            <person name="Voegtly L."/>
            <person name="Shi R."/>
            <person name="Duckworth R."/>
            <person name="Johnson A."/>
            <person name="Loviza R."/>
            <person name="Walstead R."/>
            <person name="Shah Z."/>
            <person name="Kiflezghi M."/>
            <person name="Wade K."/>
            <person name="Ball S.L."/>
            <person name="Bradley K.W."/>
            <person name="Asai D.J."/>
            <person name="Bowman C.A."/>
            <person name="Russell D.A."/>
            <person name="Pope W.H."/>
            <person name="Jacobs-Sera D."/>
            <person name="Hendrix R.W."/>
            <person name="Hatfull G.F."/>
        </authorList>
    </citation>
    <scope>NUCLEOTIDE SEQUENCE</scope>
</reference>
<accession>A0A1D2A1Z6</accession>
<evidence type="ECO:0000256" key="2">
    <source>
        <dbReference type="ARBA" id="ARBA00039785"/>
    </source>
</evidence>
<dbReference type="PANTHER" id="PTHR13847">
    <property type="entry name" value="SARCOSINE DEHYDROGENASE-RELATED"/>
    <property type="match status" value="1"/>
</dbReference>
<dbReference type="Gene3D" id="3.50.50.60">
    <property type="entry name" value="FAD/NAD(P)-binding domain"/>
    <property type="match status" value="1"/>
</dbReference>
<organism evidence="6">
    <name type="scientific">Auxenochlorella protothecoides</name>
    <name type="common">Green microalga</name>
    <name type="synonym">Chlorella protothecoides</name>
    <dbReference type="NCBI Taxonomy" id="3075"/>
    <lineage>
        <taxon>Eukaryota</taxon>
        <taxon>Viridiplantae</taxon>
        <taxon>Chlorophyta</taxon>
        <taxon>core chlorophytes</taxon>
        <taxon>Trebouxiophyceae</taxon>
        <taxon>Chlorellales</taxon>
        <taxon>Chlorellaceae</taxon>
        <taxon>Auxenochlorella</taxon>
    </lineage>
</organism>
<dbReference type="Pfam" id="PF01266">
    <property type="entry name" value="DAO"/>
    <property type="match status" value="1"/>
</dbReference>
<proteinExistence type="predicted"/>
<dbReference type="AlphaFoldDB" id="A0A1D2A1Z6"/>
<dbReference type="PANTHER" id="PTHR13847:SF287">
    <property type="entry name" value="FAD-DEPENDENT OXIDOREDUCTASE DOMAIN-CONTAINING PROTEIN 1"/>
    <property type="match status" value="1"/>
</dbReference>
<evidence type="ECO:0000256" key="1">
    <source>
        <dbReference type="ARBA" id="ARBA00023002"/>
    </source>
</evidence>
<dbReference type="InterPro" id="IPR036188">
    <property type="entry name" value="FAD/NAD-bd_sf"/>
</dbReference>
<feature type="region of interest" description="Disordered" evidence="4">
    <location>
        <begin position="1"/>
        <end position="40"/>
    </location>
</feature>
<protein>
    <recommendedName>
        <fullName evidence="2">FAD-dependent oxidoreductase domain-containing protein 1</fullName>
    </recommendedName>
</protein>
<keyword evidence="1" id="KW-0560">Oxidoreductase</keyword>
<name>A0A1D2A1Z6_AUXPR</name>
<sequence length="505" mass="51442">MVTGAALTGGPSPLRPRPMVRRSRAQGPRQRNPRTPTQCATGPDIIVVGSGITGLAISLELLRTAPGLTVTCLDGLGQLPGGATGAGQGYLWLAHRTPGSPGWTLAQRSKEMWRGWPAPGVDVGWRGAGSTLLAADAAGGVQLERTAAALAGAGVAASVLGARELAAVEPALAHDRLAAWPTGGAAALLVAGDEQVDGRAAAAALRAACLRHGRRFVLVPGRVPRLGIPGVKGSVPSVVLEDEELRPRKGVVLAAGAWSGALLEASWPDAWAAWAGELAPRRGLLLDLPWPRGLPTLHTGTMEMEYARHYLPRPAATLGTPFPQAGGAGAAADRTLASPAVSISFTATRGAAGRLLLGSSREFAGFDLEAGVPAVADAVLDRARAFLPGLPGSWAAARGAELRVGLRPYAEVGVPLGPQQGGRWLALAVTGVYSSPQVLTAGLAGERDASSSRTPLPPWCRQPPSLPSLTLAAGAAPHWTGAGVPGPLARRGARGIGPAAGASWR</sequence>
<dbReference type="EMBL" id="GDKF01005415">
    <property type="protein sequence ID" value="JAT73207.1"/>
    <property type="molecule type" value="Transcribed_RNA"/>
</dbReference>
<evidence type="ECO:0000256" key="4">
    <source>
        <dbReference type="SAM" id="MobiDB-lite"/>
    </source>
</evidence>
<dbReference type="GO" id="GO:0016491">
    <property type="term" value="F:oxidoreductase activity"/>
    <property type="evidence" value="ECO:0007669"/>
    <property type="project" value="UniProtKB-KW"/>
</dbReference>
<dbReference type="SUPFAM" id="SSF51905">
    <property type="entry name" value="FAD/NAD(P)-binding domain"/>
    <property type="match status" value="1"/>
</dbReference>
<dbReference type="InterPro" id="IPR006076">
    <property type="entry name" value="FAD-dep_OxRdtase"/>
</dbReference>
<dbReference type="GO" id="GO:0005737">
    <property type="term" value="C:cytoplasm"/>
    <property type="evidence" value="ECO:0007669"/>
    <property type="project" value="TreeGrafter"/>
</dbReference>
<comment type="function">
    <text evidence="3">Required for the assembly of the mitochondrial membrane respiratory chain NADH dehydrogenase (Complex I). Involved in mid-late stages of complex I assembly.</text>
</comment>